<keyword evidence="8" id="KW-1133">Transmembrane helix</keyword>
<dbReference type="EMBL" id="JRVC01000004">
    <property type="protein sequence ID" value="KHS48474.1"/>
    <property type="molecule type" value="Genomic_DNA"/>
</dbReference>
<feature type="region of interest" description="Disordered" evidence="10">
    <location>
        <begin position="153"/>
        <end position="188"/>
    </location>
</feature>
<evidence type="ECO:0000256" key="4">
    <source>
        <dbReference type="ARBA" id="ARBA00022475"/>
    </source>
</evidence>
<protein>
    <submittedName>
        <fullName evidence="13">TonB-like protein</fullName>
    </submittedName>
</protein>
<accession>A0A0B8ZQK5</accession>
<dbReference type="InterPro" id="IPR006260">
    <property type="entry name" value="TonB/TolA_C"/>
</dbReference>
<reference evidence="13 14" key="1">
    <citation type="submission" date="2014-10" db="EMBL/GenBank/DDBJ databases">
        <title>Draft genome sequence of Novosphingobium subterraneum DSM 12447.</title>
        <authorList>
            <person name="Gan H.M."/>
            <person name="Gan H.Y."/>
            <person name="Savka M.A."/>
        </authorList>
    </citation>
    <scope>NUCLEOTIDE SEQUENCE [LARGE SCALE GENOMIC DNA]</scope>
    <source>
        <strain evidence="13 14">DSM 12447</strain>
    </source>
</reference>
<evidence type="ECO:0000256" key="1">
    <source>
        <dbReference type="ARBA" id="ARBA00004383"/>
    </source>
</evidence>
<gene>
    <name evidence="13" type="ORF">NJ75_01145</name>
</gene>
<comment type="similarity">
    <text evidence="2">Belongs to the TonB family.</text>
</comment>
<evidence type="ECO:0000256" key="5">
    <source>
        <dbReference type="ARBA" id="ARBA00022519"/>
    </source>
</evidence>
<keyword evidence="11" id="KW-0732">Signal</keyword>
<comment type="caution">
    <text evidence="13">The sequence shown here is derived from an EMBL/GenBank/DDBJ whole genome shotgun (WGS) entry which is preliminary data.</text>
</comment>
<dbReference type="Proteomes" id="UP000031338">
    <property type="component" value="Unassembled WGS sequence"/>
</dbReference>
<evidence type="ECO:0000256" key="7">
    <source>
        <dbReference type="ARBA" id="ARBA00022927"/>
    </source>
</evidence>
<evidence type="ECO:0000256" key="9">
    <source>
        <dbReference type="ARBA" id="ARBA00023136"/>
    </source>
</evidence>
<dbReference type="InterPro" id="IPR037682">
    <property type="entry name" value="TonB_C"/>
</dbReference>
<dbReference type="Pfam" id="PF03544">
    <property type="entry name" value="TonB_C"/>
    <property type="match status" value="1"/>
</dbReference>
<dbReference type="NCBIfam" id="TIGR01352">
    <property type="entry name" value="tonB_Cterm"/>
    <property type="match status" value="1"/>
</dbReference>
<dbReference type="SUPFAM" id="SSF74653">
    <property type="entry name" value="TolA/TonB C-terminal domain"/>
    <property type="match status" value="1"/>
</dbReference>
<feature type="signal peptide" evidence="11">
    <location>
        <begin position="1"/>
        <end position="22"/>
    </location>
</feature>
<evidence type="ECO:0000256" key="6">
    <source>
        <dbReference type="ARBA" id="ARBA00022692"/>
    </source>
</evidence>
<dbReference type="GO" id="GO:0031992">
    <property type="term" value="F:energy transducer activity"/>
    <property type="evidence" value="ECO:0007669"/>
    <property type="project" value="TreeGrafter"/>
</dbReference>
<dbReference type="RefSeq" id="WP_052242060.1">
    <property type="nucleotide sequence ID" value="NZ_JRVC01000004.1"/>
</dbReference>
<evidence type="ECO:0000256" key="8">
    <source>
        <dbReference type="ARBA" id="ARBA00022989"/>
    </source>
</evidence>
<dbReference type="PROSITE" id="PS52015">
    <property type="entry name" value="TONB_CTD"/>
    <property type="match status" value="1"/>
</dbReference>
<keyword evidence="4" id="KW-1003">Cell membrane</keyword>
<feature type="chain" id="PRO_5002126941" evidence="11">
    <location>
        <begin position="23"/>
        <end position="202"/>
    </location>
</feature>
<evidence type="ECO:0000256" key="3">
    <source>
        <dbReference type="ARBA" id="ARBA00022448"/>
    </source>
</evidence>
<dbReference type="InterPro" id="IPR051045">
    <property type="entry name" value="TonB-dependent_transducer"/>
</dbReference>
<keyword evidence="6" id="KW-0812">Transmembrane</keyword>
<dbReference type="GO" id="GO:0015031">
    <property type="term" value="P:protein transport"/>
    <property type="evidence" value="ECO:0007669"/>
    <property type="project" value="UniProtKB-KW"/>
</dbReference>
<feature type="domain" description="TonB C-terminal" evidence="12">
    <location>
        <begin position="28"/>
        <end position="122"/>
    </location>
</feature>
<organism evidence="13 14">
    <name type="scientific">Novosphingobium subterraneum</name>
    <dbReference type="NCBI Taxonomy" id="48936"/>
    <lineage>
        <taxon>Bacteria</taxon>
        <taxon>Pseudomonadati</taxon>
        <taxon>Pseudomonadota</taxon>
        <taxon>Alphaproteobacteria</taxon>
        <taxon>Sphingomonadales</taxon>
        <taxon>Sphingomonadaceae</taxon>
        <taxon>Novosphingobium</taxon>
    </lineage>
</organism>
<evidence type="ECO:0000256" key="10">
    <source>
        <dbReference type="SAM" id="MobiDB-lite"/>
    </source>
</evidence>
<evidence type="ECO:0000256" key="2">
    <source>
        <dbReference type="ARBA" id="ARBA00006555"/>
    </source>
</evidence>
<keyword evidence="7" id="KW-0653">Protein transport</keyword>
<dbReference type="PANTHER" id="PTHR33446:SF2">
    <property type="entry name" value="PROTEIN TONB"/>
    <property type="match status" value="1"/>
</dbReference>
<evidence type="ECO:0000313" key="14">
    <source>
        <dbReference type="Proteomes" id="UP000031338"/>
    </source>
</evidence>
<dbReference type="GO" id="GO:0098797">
    <property type="term" value="C:plasma membrane protein complex"/>
    <property type="evidence" value="ECO:0007669"/>
    <property type="project" value="TreeGrafter"/>
</dbReference>
<dbReference type="STRING" id="48936.NJ75_01145"/>
<proteinExistence type="inferred from homology"/>
<dbReference type="AlphaFoldDB" id="A0A0B8ZQK5"/>
<dbReference type="GO" id="GO:0055085">
    <property type="term" value="P:transmembrane transport"/>
    <property type="evidence" value="ECO:0007669"/>
    <property type="project" value="InterPro"/>
</dbReference>
<keyword evidence="5" id="KW-0997">Cell inner membrane</keyword>
<evidence type="ECO:0000259" key="12">
    <source>
        <dbReference type="PROSITE" id="PS52015"/>
    </source>
</evidence>
<dbReference type="PANTHER" id="PTHR33446">
    <property type="entry name" value="PROTEIN TONB-RELATED"/>
    <property type="match status" value="1"/>
</dbReference>
<keyword evidence="3" id="KW-0813">Transport</keyword>
<sequence length="202" mass="21315">MNSIRYLAACVAFVVVQQNASAAEPQSPKPMGNPGEWVTTQDYPSEALRNEQEGTVAFRIQVGTDGVPSGCDVTMSSGSALLDSATCDLIQSRARFSPAMDGQGRAVVGTYSNSVRWTIPDDLVPASISPTTQVLAFVVDEQGNVTNCRQSITTPSGTRELPGAGPCPGGPPKMAPFKDKSGKPVKRQVQVTTKIEVFDVAP</sequence>
<evidence type="ECO:0000256" key="11">
    <source>
        <dbReference type="SAM" id="SignalP"/>
    </source>
</evidence>
<keyword evidence="9" id="KW-0472">Membrane</keyword>
<keyword evidence="14" id="KW-1185">Reference proteome</keyword>
<name>A0A0B8ZQK5_9SPHN</name>
<dbReference type="Gene3D" id="3.30.1150.10">
    <property type="match status" value="1"/>
</dbReference>
<evidence type="ECO:0000313" key="13">
    <source>
        <dbReference type="EMBL" id="KHS48474.1"/>
    </source>
</evidence>
<comment type="subcellular location">
    <subcellularLocation>
        <location evidence="1">Cell inner membrane</location>
        <topology evidence="1">Single-pass membrane protein</topology>
        <orientation evidence="1">Periplasmic side</orientation>
    </subcellularLocation>
</comment>